<evidence type="ECO:0000256" key="1">
    <source>
        <dbReference type="SAM" id="SignalP"/>
    </source>
</evidence>
<organism evidence="3 4">
    <name type="scientific">Pichia californica</name>
    <dbReference type="NCBI Taxonomy" id="460514"/>
    <lineage>
        <taxon>Eukaryota</taxon>
        <taxon>Fungi</taxon>
        <taxon>Dikarya</taxon>
        <taxon>Ascomycota</taxon>
        <taxon>Saccharomycotina</taxon>
        <taxon>Pichiomycetes</taxon>
        <taxon>Pichiales</taxon>
        <taxon>Pichiaceae</taxon>
        <taxon>Pichia</taxon>
    </lineage>
</organism>
<feature type="domain" description="DUF7907" evidence="2">
    <location>
        <begin position="24"/>
        <end position="150"/>
    </location>
</feature>
<reference evidence="3" key="1">
    <citation type="submission" date="2020-11" db="EMBL/GenBank/DDBJ databases">
        <title>Kefir isolates.</title>
        <authorList>
            <person name="Marcisauskas S."/>
            <person name="Kim Y."/>
            <person name="Blasche S."/>
        </authorList>
    </citation>
    <scope>NUCLEOTIDE SEQUENCE</scope>
    <source>
        <strain evidence="3">Olga-1</strain>
    </source>
</reference>
<sequence length="202" mass="20776">MLFKNIVTIAASAAIASAEDVYLTVKSDDSSINGNVLGFPHEGAGLNYFFLGTGSATAFTYDESAKEISYPFAGSYTQFFTVFDNFVAFSVASANTEITFEDNVLALNGSTSNFYACKDTNDPYSYSTRSYELMWYASDAPSGCLPLTLVNSGSAAASSSALPSSTSASSAAPSASTYEGSAVKYAPAGAAALLAGAAAALI</sequence>
<evidence type="ECO:0000259" key="2">
    <source>
        <dbReference type="Pfam" id="PF25484"/>
    </source>
</evidence>
<name>A0A9P7BGB1_9ASCO</name>
<feature type="chain" id="PRO_5040420027" description="DUF7907 domain-containing protein" evidence="1">
    <location>
        <begin position="19"/>
        <end position="202"/>
    </location>
</feature>
<protein>
    <recommendedName>
        <fullName evidence="2">DUF7907 domain-containing protein</fullName>
    </recommendedName>
</protein>
<evidence type="ECO:0000313" key="3">
    <source>
        <dbReference type="EMBL" id="KAG0688083.1"/>
    </source>
</evidence>
<dbReference type="InterPro" id="IPR057229">
    <property type="entry name" value="DUF7907"/>
</dbReference>
<feature type="signal peptide" evidence="1">
    <location>
        <begin position="1"/>
        <end position="18"/>
    </location>
</feature>
<dbReference type="Pfam" id="PF25484">
    <property type="entry name" value="DUF7907"/>
    <property type="match status" value="1"/>
</dbReference>
<dbReference type="OrthoDB" id="4018368at2759"/>
<dbReference type="AlphaFoldDB" id="A0A9P7BGB1"/>
<proteinExistence type="predicted"/>
<gene>
    <name evidence="3" type="ORF">C6P40_001439</name>
</gene>
<keyword evidence="1" id="KW-0732">Signal</keyword>
<accession>A0A9P7BGB1</accession>
<dbReference type="Proteomes" id="UP000697127">
    <property type="component" value="Unassembled WGS sequence"/>
</dbReference>
<dbReference type="EMBL" id="PUHW01000185">
    <property type="protein sequence ID" value="KAG0688083.1"/>
    <property type="molecule type" value="Genomic_DNA"/>
</dbReference>
<keyword evidence="4" id="KW-1185">Reference proteome</keyword>
<comment type="caution">
    <text evidence="3">The sequence shown here is derived from an EMBL/GenBank/DDBJ whole genome shotgun (WGS) entry which is preliminary data.</text>
</comment>
<evidence type="ECO:0000313" key="4">
    <source>
        <dbReference type="Proteomes" id="UP000697127"/>
    </source>
</evidence>